<reference evidence="1" key="1">
    <citation type="submission" date="2022-10" db="EMBL/GenBank/DDBJ databases">
        <title>The complete genomes of actinobacterial strains from the NBC collection.</title>
        <authorList>
            <person name="Joergensen T.S."/>
            <person name="Alvarez Arevalo M."/>
            <person name="Sterndorff E.B."/>
            <person name="Faurdal D."/>
            <person name="Vuksanovic O."/>
            <person name="Mourched A.-S."/>
            <person name="Charusanti P."/>
            <person name="Shaw S."/>
            <person name="Blin K."/>
            <person name="Weber T."/>
        </authorList>
    </citation>
    <scope>NUCLEOTIDE SEQUENCE</scope>
    <source>
        <strain evidence="1">NBC_00686</strain>
    </source>
</reference>
<dbReference type="EMBL" id="CP109011">
    <property type="protein sequence ID" value="WUT48689.1"/>
    <property type="molecule type" value="Genomic_DNA"/>
</dbReference>
<accession>A0ABZ1X9B3</accession>
<sequence length="43" mass="4474">MIATEPAQHAHAALEAVPAYVLLHDPAFRTALADHGGPVDSVL</sequence>
<evidence type="ECO:0000313" key="1">
    <source>
        <dbReference type="EMBL" id="WUT48689.1"/>
    </source>
</evidence>
<keyword evidence="2" id="KW-1185">Reference proteome</keyword>
<name>A0ABZ1X9B3_9ACTN</name>
<organism evidence="1 2">
    <name type="scientific">Streptomyces pseudovenezuelae</name>
    <dbReference type="NCBI Taxonomy" id="67350"/>
    <lineage>
        <taxon>Bacteria</taxon>
        <taxon>Bacillati</taxon>
        <taxon>Actinomycetota</taxon>
        <taxon>Actinomycetes</taxon>
        <taxon>Kitasatosporales</taxon>
        <taxon>Streptomycetaceae</taxon>
        <taxon>Streptomyces</taxon>
        <taxon>Streptomyces aurantiacus group</taxon>
    </lineage>
</organism>
<protein>
    <submittedName>
        <fullName evidence="1">Uncharacterized protein</fullName>
    </submittedName>
</protein>
<proteinExistence type="predicted"/>
<gene>
    <name evidence="1" type="ORF">OG929_43170</name>
</gene>
<evidence type="ECO:0000313" key="2">
    <source>
        <dbReference type="Proteomes" id="UP001432168"/>
    </source>
</evidence>
<dbReference type="Proteomes" id="UP001432168">
    <property type="component" value="Chromosome"/>
</dbReference>
<dbReference type="RefSeq" id="WP_329272047.1">
    <property type="nucleotide sequence ID" value="NZ_CP109011.1"/>
</dbReference>